<dbReference type="AlphaFoldDB" id="A0A8S4DZE7"/>
<proteinExistence type="predicted"/>
<reference evidence="3" key="1">
    <citation type="submission" date="2020-11" db="EMBL/GenBank/DDBJ databases">
        <authorList>
            <person name="Whiteford S."/>
        </authorList>
    </citation>
    <scope>NUCLEOTIDE SEQUENCE</scope>
</reference>
<dbReference type="EMBL" id="CAJHNJ030000027">
    <property type="protein sequence ID" value="CAG9122701.1"/>
    <property type="molecule type" value="Genomic_DNA"/>
</dbReference>
<dbReference type="InterPro" id="IPR057251">
    <property type="entry name" value="FP_C"/>
</dbReference>
<name>A0A8S4DZE7_PLUXY</name>
<comment type="caution">
    <text evidence="3">The sequence shown here is derived from an EMBL/GenBank/DDBJ whole genome shotgun (WGS) entry which is preliminary data.</text>
</comment>
<feature type="compositionally biased region" description="Pro residues" evidence="1">
    <location>
        <begin position="1"/>
        <end position="10"/>
    </location>
</feature>
<organism evidence="3 5">
    <name type="scientific">Plutella xylostella</name>
    <name type="common">Diamondback moth</name>
    <name type="synonym">Plutella maculipennis</name>
    <dbReference type="NCBI Taxonomy" id="51655"/>
    <lineage>
        <taxon>Eukaryota</taxon>
        <taxon>Metazoa</taxon>
        <taxon>Ecdysozoa</taxon>
        <taxon>Arthropoda</taxon>
        <taxon>Hexapoda</taxon>
        <taxon>Insecta</taxon>
        <taxon>Pterygota</taxon>
        <taxon>Neoptera</taxon>
        <taxon>Endopterygota</taxon>
        <taxon>Lepidoptera</taxon>
        <taxon>Glossata</taxon>
        <taxon>Ditrysia</taxon>
        <taxon>Yponomeutoidea</taxon>
        <taxon>Plutellidae</taxon>
        <taxon>Plutella</taxon>
    </lineage>
</organism>
<sequence>MPLRRSPPTPKTTTQGASHNPIIQTTSQNNAATTSNLKIPRDDDISINVTQRKKSDSDAGIKLYIKEMFDTFSGDIQQRFVTLQESVTKIKNQNDELQKSVCFLSDSYDSFLKRFEILEAEKIEDRKYIKLLEEKINYMERKSFSSSVEIRNLPSDQFQTKREITDVIMKLASTVESPIILAEINDVYRQRSTSKASTPIVAHFTTVIKKEEFLSAVKLYNKSRPKEQKLNTGSIKLNGPPKPIFVSEYLPFGVRRLFYQARLFTKENSYAYCWTSHGVVFIRKSEGAAHIQINSEEDLLKLKRQD</sequence>
<evidence type="ECO:0000313" key="3">
    <source>
        <dbReference type="EMBL" id="CAG9105549.1"/>
    </source>
</evidence>
<accession>A0A8S4DZE7</accession>
<evidence type="ECO:0000259" key="2">
    <source>
        <dbReference type="Pfam" id="PF25298"/>
    </source>
</evidence>
<evidence type="ECO:0000313" key="5">
    <source>
        <dbReference type="Proteomes" id="UP000653454"/>
    </source>
</evidence>
<keyword evidence="5" id="KW-1185">Reference proteome</keyword>
<dbReference type="EMBL" id="CAJHNJ030000009">
    <property type="protein sequence ID" value="CAG9105549.1"/>
    <property type="molecule type" value="Genomic_DNA"/>
</dbReference>
<feature type="region of interest" description="Disordered" evidence="1">
    <location>
        <begin position="1"/>
        <end position="32"/>
    </location>
</feature>
<dbReference type="Pfam" id="PF25298">
    <property type="entry name" value="Baculo_FP_2nd"/>
    <property type="match status" value="1"/>
</dbReference>
<gene>
    <name evidence="3" type="ORF">PLXY2_LOCUS3468</name>
    <name evidence="4" type="ORF">PLXY2_LOCUS7655</name>
</gene>
<evidence type="ECO:0000256" key="1">
    <source>
        <dbReference type="SAM" id="MobiDB-lite"/>
    </source>
</evidence>
<protein>
    <submittedName>
        <fullName evidence="3">(diamondback moth) hypothetical protein</fullName>
    </submittedName>
</protein>
<feature type="compositionally biased region" description="Polar residues" evidence="1">
    <location>
        <begin position="11"/>
        <end position="23"/>
    </location>
</feature>
<feature type="domain" description="FP protein C-terminal" evidence="2">
    <location>
        <begin position="255"/>
        <end position="303"/>
    </location>
</feature>
<dbReference type="Proteomes" id="UP000653454">
    <property type="component" value="Unassembled WGS sequence"/>
</dbReference>
<evidence type="ECO:0000313" key="4">
    <source>
        <dbReference type="EMBL" id="CAG9122701.1"/>
    </source>
</evidence>